<keyword evidence="4" id="KW-1185">Reference proteome</keyword>
<evidence type="ECO:0000259" key="2">
    <source>
        <dbReference type="Pfam" id="PF12819"/>
    </source>
</evidence>
<organism evidence="3 4">
    <name type="scientific">Panicum hallii var. hallii</name>
    <dbReference type="NCBI Taxonomy" id="1504633"/>
    <lineage>
        <taxon>Eukaryota</taxon>
        <taxon>Viridiplantae</taxon>
        <taxon>Streptophyta</taxon>
        <taxon>Embryophyta</taxon>
        <taxon>Tracheophyta</taxon>
        <taxon>Spermatophyta</taxon>
        <taxon>Magnoliopsida</taxon>
        <taxon>Liliopsida</taxon>
        <taxon>Poales</taxon>
        <taxon>Poaceae</taxon>
        <taxon>PACMAD clade</taxon>
        <taxon>Panicoideae</taxon>
        <taxon>Panicodae</taxon>
        <taxon>Paniceae</taxon>
        <taxon>Panicinae</taxon>
        <taxon>Panicum</taxon>
        <taxon>Panicum sect. Panicum</taxon>
    </lineage>
</organism>
<comment type="subcellular location">
    <subcellularLocation>
        <location evidence="1">Membrane</location>
        <topology evidence="1">Single-pass membrane protein</topology>
    </subcellularLocation>
</comment>
<name>A0A2T7ECZ0_9POAL</name>
<dbReference type="Pfam" id="PF12819">
    <property type="entry name" value="Malectin_like"/>
    <property type="match status" value="1"/>
</dbReference>
<dbReference type="InterPro" id="IPR024788">
    <property type="entry name" value="Malectin-like_Carb-bd_dom"/>
</dbReference>
<evidence type="ECO:0000313" key="4">
    <source>
        <dbReference type="Proteomes" id="UP000244336"/>
    </source>
</evidence>
<evidence type="ECO:0000256" key="1">
    <source>
        <dbReference type="ARBA" id="ARBA00004167"/>
    </source>
</evidence>
<dbReference type="PANTHER" id="PTHR45631:SF208">
    <property type="entry name" value="PROTEIN KINASE DOMAIN-CONTAINING PROTEIN"/>
    <property type="match status" value="1"/>
</dbReference>
<dbReference type="PANTHER" id="PTHR45631">
    <property type="entry name" value="OS07G0107800 PROTEIN-RELATED"/>
    <property type="match status" value="1"/>
</dbReference>
<dbReference type="EMBL" id="CM009751">
    <property type="protein sequence ID" value="PUZ65690.1"/>
    <property type="molecule type" value="Genomic_DNA"/>
</dbReference>
<evidence type="ECO:0000313" key="3">
    <source>
        <dbReference type="EMBL" id="PUZ65690.1"/>
    </source>
</evidence>
<proteinExistence type="predicted"/>
<reference evidence="3 4" key="1">
    <citation type="submission" date="2018-04" db="EMBL/GenBank/DDBJ databases">
        <title>WGS assembly of Panicum hallii var. hallii HAL2.</title>
        <authorList>
            <person name="Lovell J."/>
            <person name="Jenkins J."/>
            <person name="Lowry D."/>
            <person name="Mamidi S."/>
            <person name="Sreedasyam A."/>
            <person name="Weng X."/>
            <person name="Barry K."/>
            <person name="Bonette J."/>
            <person name="Campitelli B."/>
            <person name="Daum C."/>
            <person name="Gordon S."/>
            <person name="Gould B."/>
            <person name="Lipzen A."/>
            <person name="MacQueen A."/>
            <person name="Palacio-Mejia J."/>
            <person name="Plott C."/>
            <person name="Shakirov E."/>
            <person name="Shu S."/>
            <person name="Yoshinaga Y."/>
            <person name="Zane M."/>
            <person name="Rokhsar D."/>
            <person name="Grimwood J."/>
            <person name="Schmutz J."/>
            <person name="Juenger T."/>
        </authorList>
    </citation>
    <scope>NUCLEOTIDE SEQUENCE [LARGE SCALE GENOMIC DNA]</scope>
    <source>
        <strain evidence="4">cv. HAL2</strain>
    </source>
</reference>
<protein>
    <recommendedName>
        <fullName evidence="2">Malectin-like domain-containing protein</fullName>
    </recommendedName>
</protein>
<dbReference type="Gramene" id="PUZ65690">
    <property type="protein sequence ID" value="PUZ65690"/>
    <property type="gene ID" value="GQ55_3G244800"/>
</dbReference>
<sequence>MQARAQPDSNGFISIDCGLPGTTAYVDNTTTLAYAPDAAFTDAGENRNISAEYITPGLARRYHNVRSFPDCARNCYTLRSLTAGNKYLLRAAFMYGNYDGLDRPPFFDLHVGVNFWTTVIVSSSDTAPWQSEAIVVVPDNFVQVCLINTDYGTPFISGLSLRPLKISLYPQVNATQGLVLLTRRNFGEAGDIVVRYPHDPYDRIWLPWFDATMWGRLSTTQDVRIDDTFEAPSKVMPDGHHAS</sequence>
<dbReference type="GO" id="GO:0016020">
    <property type="term" value="C:membrane"/>
    <property type="evidence" value="ECO:0007669"/>
    <property type="project" value="UniProtKB-SubCell"/>
</dbReference>
<dbReference type="OrthoDB" id="1429720at2759"/>
<dbReference type="AlphaFoldDB" id="A0A2T7ECZ0"/>
<feature type="domain" description="Malectin-like" evidence="2">
    <location>
        <begin position="15"/>
        <end position="237"/>
    </location>
</feature>
<dbReference type="Proteomes" id="UP000244336">
    <property type="component" value="Chromosome 3"/>
</dbReference>
<gene>
    <name evidence="3" type="ORF">GQ55_3G244800</name>
</gene>
<dbReference type="STRING" id="1504633.A0A2T7ECZ0"/>
<accession>A0A2T7ECZ0</accession>